<dbReference type="EMBL" id="SEYY01006361">
    <property type="protein sequence ID" value="KAB7502926.1"/>
    <property type="molecule type" value="Genomic_DNA"/>
</dbReference>
<organism evidence="1 2">
    <name type="scientific">Armadillidium nasatum</name>
    <dbReference type="NCBI Taxonomy" id="96803"/>
    <lineage>
        <taxon>Eukaryota</taxon>
        <taxon>Metazoa</taxon>
        <taxon>Ecdysozoa</taxon>
        <taxon>Arthropoda</taxon>
        <taxon>Crustacea</taxon>
        <taxon>Multicrustacea</taxon>
        <taxon>Malacostraca</taxon>
        <taxon>Eumalacostraca</taxon>
        <taxon>Peracarida</taxon>
        <taxon>Isopoda</taxon>
        <taxon>Oniscidea</taxon>
        <taxon>Crinocheta</taxon>
        <taxon>Armadillidiidae</taxon>
        <taxon>Armadillidium</taxon>
    </lineage>
</organism>
<accession>A0A5N5T8J1</accession>
<evidence type="ECO:0000313" key="1">
    <source>
        <dbReference type="EMBL" id="KAB7502926.1"/>
    </source>
</evidence>
<dbReference type="OrthoDB" id="2156856at2759"/>
<dbReference type="Proteomes" id="UP000326759">
    <property type="component" value="Unassembled WGS sequence"/>
</dbReference>
<sequence>MTVEKDVSLHLLNLEEMDILQLASLIFDESCAPRLTEVMVGVAANFCCGEEGCSRLLKKDEPYTLLSALRLLGSTSDVPTLCELMRLIRLLLWHRINRTPNTTWASCPLLKLLCQEQYRSIFSFLLHNSLSDALISSVLELLSNFLFICLPETGLNVASLYSTEEVFDGLVGIAERKSKKLKKHLDEDEEKIMHLVITCLYAFIDTPGARLIQLSASKSDSKLESILLAYIEHEGRIESSEELTEEICDKVTRVIGLSQLLIPTMKLPTLLLTVGKLLALIYGETQQYSVSRSQSREDEEIFMSEADSETLKFLNAKSKRRKRKSTEVKEISKTPVSNPLVEDSGWLSPPARSVGTTTVIVNSESAVLGNRVTFTPDEVAKELENEKTNFNKLERKSREKSISISSMNTSDLKELKDQLEEFCYQLIAYWWSDSKDIEKKRYKKSQEVVIDVLDQCHAHEVFLILNAVRLRDSNLVPKLQEQILDSGSHQRLVALLAHMYQ</sequence>
<comment type="caution">
    <text evidence="1">The sequence shown here is derived from an EMBL/GenBank/DDBJ whole genome shotgun (WGS) entry which is preliminary data.</text>
</comment>
<proteinExistence type="predicted"/>
<evidence type="ECO:0000313" key="2">
    <source>
        <dbReference type="Proteomes" id="UP000326759"/>
    </source>
</evidence>
<reference evidence="1 2" key="1">
    <citation type="journal article" date="2019" name="PLoS Biol.">
        <title>Sex chromosomes control vertical transmission of feminizing Wolbachia symbionts in an isopod.</title>
        <authorList>
            <person name="Becking T."/>
            <person name="Chebbi M.A."/>
            <person name="Giraud I."/>
            <person name="Moumen B."/>
            <person name="Laverre T."/>
            <person name="Caubet Y."/>
            <person name="Peccoud J."/>
            <person name="Gilbert C."/>
            <person name="Cordaux R."/>
        </authorList>
    </citation>
    <scope>NUCLEOTIDE SEQUENCE [LARGE SCALE GENOMIC DNA]</scope>
    <source>
        <strain evidence="1">ANa2</strain>
        <tissue evidence="1">Whole body excluding digestive tract and cuticle</tissue>
    </source>
</reference>
<keyword evidence="2" id="KW-1185">Reference proteome</keyword>
<protein>
    <submittedName>
        <fullName evidence="1">Uncharacterized protein</fullName>
    </submittedName>
</protein>
<gene>
    <name evidence="1" type="ORF">Anas_04266</name>
</gene>
<name>A0A5N5T8J1_9CRUS</name>
<dbReference type="AlphaFoldDB" id="A0A5N5T8J1"/>